<dbReference type="InterPro" id="IPR005467">
    <property type="entry name" value="His_kinase_dom"/>
</dbReference>
<dbReference type="SMART" id="SM00387">
    <property type="entry name" value="HATPase_c"/>
    <property type="match status" value="1"/>
</dbReference>
<dbReference type="CDD" id="cd00075">
    <property type="entry name" value="HATPase"/>
    <property type="match status" value="1"/>
</dbReference>
<dbReference type="PANTHER" id="PTHR42878:SF7">
    <property type="entry name" value="SENSOR HISTIDINE KINASE GLRK"/>
    <property type="match status" value="1"/>
</dbReference>
<dbReference type="Proteomes" id="UP000494330">
    <property type="component" value="Unassembled WGS sequence"/>
</dbReference>
<keyword evidence="10" id="KW-1133">Transmembrane helix</keyword>
<keyword evidence="5" id="KW-0808">Transferase</keyword>
<comment type="catalytic activity">
    <reaction evidence="1">
        <text>ATP + protein L-histidine = ADP + protein N-phospho-L-histidine.</text>
        <dbReference type="EC" id="2.7.13.3"/>
    </reaction>
</comment>
<reference evidence="13 14" key="1">
    <citation type="submission" date="2019-09" db="EMBL/GenBank/DDBJ databases">
        <authorList>
            <person name="Depoorter E."/>
        </authorList>
    </citation>
    <scope>NUCLEOTIDE SEQUENCE [LARGE SCALE GENOMIC DNA]</scope>
    <source>
        <strain evidence="13">LMG 30113</strain>
    </source>
</reference>
<dbReference type="InterPro" id="IPR004358">
    <property type="entry name" value="Sig_transdc_His_kin-like_C"/>
</dbReference>
<dbReference type="GO" id="GO:0005524">
    <property type="term" value="F:ATP binding"/>
    <property type="evidence" value="ECO:0007669"/>
    <property type="project" value="UniProtKB-KW"/>
</dbReference>
<sequence>MNRSFSFNREHAVNVRSLTIQQKTHIGFALVTTLLALLCGTIIWGSFRQYRQENADLQSFEFVRGAMVAANVISAERGPTNDLLVRLQDDGAAEVRDLVAARTRSDEALARFRTCIAQAAMLDDRERGNLLQALDSTRTMLADARAEVDALDARPLSARTVHDIQHAQARLFRIVDTLSLLIDGAMTDTAMRDSHTSGAILLARLLGDLREYAGRTGSLLIAPMFARQALDRAQYADIMRLRGRIEQLRTLIDGEIGPQLDDPEVAREYAQLDAAFDEHILPLVDATVAGGGRTGAYAMGAADFSRTIVPHFRPAERLRDRVLDLARRRAGGDRHAARMKVVLSACAAVLCVAILVSLARGTQRLLSKPLDALGRRIVALSDGDTTQVPMPRGIGPEIARIHEALETLRNAYVRRDMLERQRNDMLTLFSHDMRAPLTSLIILIDAQSQRADDEQTKRQLARIAKLARHTLAMADGFAQLSRAEASEYERVPVNLADLMNEARDAVWPLAHRKAMSIDDVPRRDDAIVQGDPALLSRALINLLDNAIKYSAPSTRVECRVEPGGDGRTVRCTIRDSGRGISGADQTRLFERYRRFRTAGQPETSGVGLGMAFVKAVVERHEGHIHVHSVVQRGTTVTITLPAAEHG</sequence>
<dbReference type="CDD" id="cd00082">
    <property type="entry name" value="HisKA"/>
    <property type="match status" value="1"/>
</dbReference>
<keyword evidence="10" id="KW-0472">Membrane</keyword>
<evidence type="ECO:0000256" key="5">
    <source>
        <dbReference type="ARBA" id="ARBA00022679"/>
    </source>
</evidence>
<evidence type="ECO:0000256" key="4">
    <source>
        <dbReference type="ARBA" id="ARBA00022553"/>
    </source>
</evidence>
<evidence type="ECO:0000259" key="12">
    <source>
        <dbReference type="PROSITE" id="PS50885"/>
    </source>
</evidence>
<evidence type="ECO:0000256" key="7">
    <source>
        <dbReference type="ARBA" id="ARBA00022777"/>
    </source>
</evidence>
<dbReference type="Gene3D" id="3.30.565.10">
    <property type="entry name" value="Histidine kinase-like ATPase, C-terminal domain"/>
    <property type="match status" value="1"/>
</dbReference>
<feature type="domain" description="Histidine kinase" evidence="11">
    <location>
        <begin position="428"/>
        <end position="644"/>
    </location>
</feature>
<dbReference type="PROSITE" id="PS50109">
    <property type="entry name" value="HIS_KIN"/>
    <property type="match status" value="1"/>
</dbReference>
<evidence type="ECO:0000256" key="3">
    <source>
        <dbReference type="ARBA" id="ARBA00012438"/>
    </source>
</evidence>
<dbReference type="InterPro" id="IPR050351">
    <property type="entry name" value="BphY/WalK/GraS-like"/>
</dbReference>
<evidence type="ECO:0000256" key="10">
    <source>
        <dbReference type="SAM" id="Phobius"/>
    </source>
</evidence>
<keyword evidence="6" id="KW-0547">Nucleotide-binding</keyword>
<evidence type="ECO:0000256" key="6">
    <source>
        <dbReference type="ARBA" id="ARBA00022741"/>
    </source>
</evidence>
<protein>
    <recommendedName>
        <fullName evidence="3">histidine kinase</fullName>
        <ecNumber evidence="3">2.7.13.3</ecNumber>
    </recommendedName>
</protein>
<evidence type="ECO:0000313" key="13">
    <source>
        <dbReference type="EMBL" id="VWB49663.1"/>
    </source>
</evidence>
<dbReference type="GO" id="GO:0000156">
    <property type="term" value="F:phosphorelay response regulator activity"/>
    <property type="evidence" value="ECO:0007669"/>
    <property type="project" value="TreeGrafter"/>
</dbReference>
<dbReference type="Pfam" id="PF02518">
    <property type="entry name" value="HATPase_c"/>
    <property type="match status" value="1"/>
</dbReference>
<dbReference type="InterPro" id="IPR003594">
    <property type="entry name" value="HATPase_dom"/>
</dbReference>
<keyword evidence="9" id="KW-0902">Two-component regulatory system</keyword>
<dbReference type="SUPFAM" id="SSF47384">
    <property type="entry name" value="Homodimeric domain of signal transducing histidine kinase"/>
    <property type="match status" value="1"/>
</dbReference>
<dbReference type="PANTHER" id="PTHR42878">
    <property type="entry name" value="TWO-COMPONENT HISTIDINE KINASE"/>
    <property type="match status" value="1"/>
</dbReference>
<dbReference type="PRINTS" id="PR00344">
    <property type="entry name" value="BCTRLSENSOR"/>
</dbReference>
<evidence type="ECO:0000256" key="9">
    <source>
        <dbReference type="ARBA" id="ARBA00023012"/>
    </source>
</evidence>
<evidence type="ECO:0000256" key="8">
    <source>
        <dbReference type="ARBA" id="ARBA00022840"/>
    </source>
</evidence>
<organism evidence="13 14">
    <name type="scientific">Burkholderia paludis</name>
    <dbReference type="NCBI Taxonomy" id="1506587"/>
    <lineage>
        <taxon>Bacteria</taxon>
        <taxon>Pseudomonadati</taxon>
        <taxon>Pseudomonadota</taxon>
        <taxon>Betaproteobacteria</taxon>
        <taxon>Burkholderiales</taxon>
        <taxon>Burkholderiaceae</taxon>
        <taxon>Burkholderia</taxon>
        <taxon>Burkholderia cepacia complex</taxon>
    </lineage>
</organism>
<dbReference type="GO" id="GO:0005886">
    <property type="term" value="C:plasma membrane"/>
    <property type="evidence" value="ECO:0007669"/>
    <property type="project" value="UniProtKB-SubCell"/>
</dbReference>
<dbReference type="PROSITE" id="PS50885">
    <property type="entry name" value="HAMP"/>
    <property type="match status" value="1"/>
</dbReference>
<keyword evidence="7" id="KW-0418">Kinase</keyword>
<dbReference type="InterPro" id="IPR003661">
    <property type="entry name" value="HisK_dim/P_dom"/>
</dbReference>
<evidence type="ECO:0000259" key="11">
    <source>
        <dbReference type="PROSITE" id="PS50109"/>
    </source>
</evidence>
<feature type="domain" description="HAMP" evidence="12">
    <location>
        <begin position="364"/>
        <end position="417"/>
    </location>
</feature>
<dbReference type="Gene3D" id="1.10.287.130">
    <property type="match status" value="1"/>
</dbReference>
<accession>A0A6J5DG82</accession>
<proteinExistence type="predicted"/>
<dbReference type="AlphaFoldDB" id="A0A6J5DG82"/>
<dbReference type="InterPro" id="IPR003660">
    <property type="entry name" value="HAMP_dom"/>
</dbReference>
<dbReference type="FunFam" id="3.30.565.10:FF:000006">
    <property type="entry name" value="Sensor histidine kinase WalK"/>
    <property type="match status" value="1"/>
</dbReference>
<dbReference type="SUPFAM" id="SSF55874">
    <property type="entry name" value="ATPase domain of HSP90 chaperone/DNA topoisomerase II/histidine kinase"/>
    <property type="match status" value="1"/>
</dbReference>
<keyword evidence="10" id="KW-0812">Transmembrane</keyword>
<dbReference type="InterPro" id="IPR036097">
    <property type="entry name" value="HisK_dim/P_sf"/>
</dbReference>
<dbReference type="GO" id="GO:0007234">
    <property type="term" value="P:osmosensory signaling via phosphorelay pathway"/>
    <property type="evidence" value="ECO:0007669"/>
    <property type="project" value="TreeGrafter"/>
</dbReference>
<evidence type="ECO:0000313" key="14">
    <source>
        <dbReference type="Proteomes" id="UP000494330"/>
    </source>
</evidence>
<evidence type="ECO:0000256" key="1">
    <source>
        <dbReference type="ARBA" id="ARBA00000085"/>
    </source>
</evidence>
<dbReference type="EC" id="2.7.13.3" evidence="3"/>
<keyword evidence="4" id="KW-0597">Phosphoprotein</keyword>
<gene>
    <name evidence="13" type="ORF">BPA30113_02133</name>
</gene>
<name>A0A6J5DG82_9BURK</name>
<keyword evidence="14" id="KW-1185">Reference proteome</keyword>
<dbReference type="GO" id="GO:0000155">
    <property type="term" value="F:phosphorelay sensor kinase activity"/>
    <property type="evidence" value="ECO:0007669"/>
    <property type="project" value="InterPro"/>
</dbReference>
<dbReference type="RefSeq" id="WP_031397628.1">
    <property type="nucleotide sequence ID" value="NZ_JPGL01000007.1"/>
</dbReference>
<dbReference type="GO" id="GO:0030295">
    <property type="term" value="F:protein kinase activator activity"/>
    <property type="evidence" value="ECO:0007669"/>
    <property type="project" value="TreeGrafter"/>
</dbReference>
<dbReference type="InterPro" id="IPR036890">
    <property type="entry name" value="HATPase_C_sf"/>
</dbReference>
<feature type="transmembrane region" description="Helical" evidence="10">
    <location>
        <begin position="26"/>
        <end position="47"/>
    </location>
</feature>
<evidence type="ECO:0000256" key="2">
    <source>
        <dbReference type="ARBA" id="ARBA00004429"/>
    </source>
</evidence>
<dbReference type="EMBL" id="CABVQD010000005">
    <property type="protein sequence ID" value="VWB49663.1"/>
    <property type="molecule type" value="Genomic_DNA"/>
</dbReference>
<keyword evidence="8" id="KW-0067">ATP-binding</keyword>
<comment type="subcellular location">
    <subcellularLocation>
        <location evidence="2">Cell inner membrane</location>
        <topology evidence="2">Multi-pass membrane protein</topology>
    </subcellularLocation>
</comment>